<protein>
    <submittedName>
        <fullName evidence="2">Uncharacterized protein</fullName>
    </submittedName>
</protein>
<name>A0A2T7PTI2_POMCA</name>
<feature type="region of interest" description="Disordered" evidence="1">
    <location>
        <begin position="161"/>
        <end position="195"/>
    </location>
</feature>
<evidence type="ECO:0000313" key="3">
    <source>
        <dbReference type="Proteomes" id="UP000245119"/>
    </source>
</evidence>
<reference evidence="2 3" key="1">
    <citation type="submission" date="2018-04" db="EMBL/GenBank/DDBJ databases">
        <title>The genome of golden apple snail Pomacea canaliculata provides insight into stress tolerance and invasive adaptation.</title>
        <authorList>
            <person name="Liu C."/>
            <person name="Liu B."/>
            <person name="Ren Y."/>
            <person name="Zhang Y."/>
            <person name="Wang H."/>
            <person name="Li S."/>
            <person name="Jiang F."/>
            <person name="Yin L."/>
            <person name="Zhang G."/>
            <person name="Qian W."/>
            <person name="Fan W."/>
        </authorList>
    </citation>
    <scope>NUCLEOTIDE SEQUENCE [LARGE SCALE GENOMIC DNA]</scope>
    <source>
        <strain evidence="2">SZHN2017</strain>
        <tissue evidence="2">Muscle</tissue>
    </source>
</reference>
<gene>
    <name evidence="2" type="ORF">C0Q70_03673</name>
</gene>
<sequence length="374" mass="40434">MSGPPAPPVMDPGVCVGGERHWMGGGRLVVCVCRLQQGGEWGARRPCDSRCLQVGRSSGQGIGERGWGRRFMVEGLKVEGGRVGRGGGGESPAVTAAAAARCTVDVVAACGIDGVGARMLSSRHLKCVALCVCESVHGRCHQTTNVTNTFITFVGQHVSEKEKYDHNEERDDNHQLDRQVDGDGRRQRGQETDNVYEVRDRNKRGVTTTSTMSDAERVEITVMMMRLTPTTLSTNLHDSRDTATKMLRMTRSCVYSAPIPVDAVVGRAAAVDDAGCHNKKAVGRSFAGFSSWQGQITRSVYPVSDNMGLATTGVQQLGADTSSSGDEPTSSDNMAFHTYRFVMRSHPPTVFLANIANKRTNTHPPTHRAFNSSH</sequence>
<comment type="caution">
    <text evidence="2">The sequence shown here is derived from an EMBL/GenBank/DDBJ whole genome shotgun (WGS) entry which is preliminary data.</text>
</comment>
<accession>A0A2T7PTI2</accession>
<proteinExistence type="predicted"/>
<evidence type="ECO:0000313" key="2">
    <source>
        <dbReference type="EMBL" id="PVD36687.1"/>
    </source>
</evidence>
<keyword evidence="3" id="KW-1185">Reference proteome</keyword>
<dbReference type="AlphaFoldDB" id="A0A2T7PTI2"/>
<evidence type="ECO:0000256" key="1">
    <source>
        <dbReference type="SAM" id="MobiDB-lite"/>
    </source>
</evidence>
<dbReference type="Proteomes" id="UP000245119">
    <property type="component" value="Linkage Group LG2"/>
</dbReference>
<dbReference type="EMBL" id="PZQS01000002">
    <property type="protein sequence ID" value="PVD36687.1"/>
    <property type="molecule type" value="Genomic_DNA"/>
</dbReference>
<organism evidence="2 3">
    <name type="scientific">Pomacea canaliculata</name>
    <name type="common">Golden apple snail</name>
    <dbReference type="NCBI Taxonomy" id="400727"/>
    <lineage>
        <taxon>Eukaryota</taxon>
        <taxon>Metazoa</taxon>
        <taxon>Spiralia</taxon>
        <taxon>Lophotrochozoa</taxon>
        <taxon>Mollusca</taxon>
        <taxon>Gastropoda</taxon>
        <taxon>Caenogastropoda</taxon>
        <taxon>Architaenioglossa</taxon>
        <taxon>Ampullarioidea</taxon>
        <taxon>Ampullariidae</taxon>
        <taxon>Pomacea</taxon>
    </lineage>
</organism>